<gene>
    <name evidence="8" type="primary">LOC129925007</name>
</gene>
<dbReference type="OrthoDB" id="6122841at2759"/>
<dbReference type="Gene3D" id="1.20.1070.10">
    <property type="entry name" value="Rhodopsin 7-helix transmembrane proteins"/>
    <property type="match status" value="1"/>
</dbReference>
<keyword evidence="4 5" id="KW-0472">Membrane</keyword>
<dbReference type="RefSeq" id="XP_055878804.1">
    <property type="nucleotide sequence ID" value="XM_056022829.1"/>
</dbReference>
<evidence type="ECO:0000259" key="6">
    <source>
        <dbReference type="PROSITE" id="PS50262"/>
    </source>
</evidence>
<dbReference type="Proteomes" id="UP001165740">
    <property type="component" value="Chromosome 3"/>
</dbReference>
<feature type="transmembrane region" description="Helical" evidence="5">
    <location>
        <begin position="86"/>
        <end position="108"/>
    </location>
</feature>
<keyword evidence="3 5" id="KW-1133">Transmembrane helix</keyword>
<dbReference type="PANTHER" id="PTHR46641">
    <property type="entry name" value="FMRFAMIDE RECEPTOR-RELATED"/>
    <property type="match status" value="1"/>
</dbReference>
<proteinExistence type="predicted"/>
<feature type="domain" description="G-protein coupled receptors family 1 profile" evidence="6">
    <location>
        <begin position="1"/>
        <end position="105"/>
    </location>
</feature>
<evidence type="ECO:0000313" key="8">
    <source>
        <dbReference type="RefSeq" id="XP_055878804.1"/>
    </source>
</evidence>
<evidence type="ECO:0000256" key="4">
    <source>
        <dbReference type="ARBA" id="ARBA00023136"/>
    </source>
</evidence>
<organism evidence="7 8">
    <name type="scientific">Biomphalaria glabrata</name>
    <name type="common">Bloodfluke planorb</name>
    <name type="synonym">Freshwater snail</name>
    <dbReference type="NCBI Taxonomy" id="6526"/>
    <lineage>
        <taxon>Eukaryota</taxon>
        <taxon>Metazoa</taxon>
        <taxon>Spiralia</taxon>
        <taxon>Lophotrochozoa</taxon>
        <taxon>Mollusca</taxon>
        <taxon>Gastropoda</taxon>
        <taxon>Heterobranchia</taxon>
        <taxon>Euthyneura</taxon>
        <taxon>Panpulmonata</taxon>
        <taxon>Hygrophila</taxon>
        <taxon>Lymnaeoidea</taxon>
        <taxon>Planorbidae</taxon>
        <taxon>Biomphalaria</taxon>
    </lineage>
</organism>
<name>A0A9W2ZV76_BIOGL</name>
<reference evidence="8" key="1">
    <citation type="submission" date="2025-08" db="UniProtKB">
        <authorList>
            <consortium name="RefSeq"/>
        </authorList>
    </citation>
    <scope>IDENTIFICATION</scope>
</reference>
<feature type="transmembrane region" description="Helical" evidence="5">
    <location>
        <begin position="35"/>
        <end position="59"/>
    </location>
</feature>
<keyword evidence="7" id="KW-1185">Reference proteome</keyword>
<accession>A0A9W2ZV76</accession>
<keyword evidence="2 5" id="KW-0812">Transmembrane</keyword>
<dbReference type="GeneID" id="129925007"/>
<comment type="subcellular location">
    <subcellularLocation>
        <location evidence="1">Membrane</location>
    </subcellularLocation>
</comment>
<evidence type="ECO:0000256" key="3">
    <source>
        <dbReference type="ARBA" id="ARBA00022989"/>
    </source>
</evidence>
<evidence type="ECO:0000313" key="7">
    <source>
        <dbReference type="Proteomes" id="UP001165740"/>
    </source>
</evidence>
<evidence type="ECO:0000256" key="2">
    <source>
        <dbReference type="ARBA" id="ARBA00022692"/>
    </source>
</evidence>
<dbReference type="GO" id="GO:0016020">
    <property type="term" value="C:membrane"/>
    <property type="evidence" value="ECO:0007669"/>
    <property type="project" value="UniProtKB-SubCell"/>
</dbReference>
<protein>
    <submittedName>
        <fullName evidence="8">Uncharacterized protein LOC129925007</fullName>
    </submittedName>
</protein>
<sequence>MAVLNTMLYSEVQRSSLVCKEVTNISTTSKKLSTVVLFIVLAHMACSFPRCMVAVYNMVHAREGHGSSSNGHHCAPEIKSRTYTCITIAANILNVFNSCLNIVIYCGLGSKFRQEMKLYFGGCWRRNRVAPTTCVVVVASLETKMPASNARTVTS</sequence>
<dbReference type="AlphaFoldDB" id="A0A9W2ZV76"/>
<dbReference type="SUPFAM" id="SSF81321">
    <property type="entry name" value="Family A G protein-coupled receptor-like"/>
    <property type="match status" value="1"/>
</dbReference>
<dbReference type="InterPro" id="IPR052954">
    <property type="entry name" value="GPCR-Ligand_Int"/>
</dbReference>
<dbReference type="PROSITE" id="PS50262">
    <property type="entry name" value="G_PROTEIN_RECEP_F1_2"/>
    <property type="match status" value="1"/>
</dbReference>
<dbReference type="InterPro" id="IPR017452">
    <property type="entry name" value="GPCR_Rhodpsn_7TM"/>
</dbReference>
<evidence type="ECO:0000256" key="5">
    <source>
        <dbReference type="SAM" id="Phobius"/>
    </source>
</evidence>
<evidence type="ECO:0000256" key="1">
    <source>
        <dbReference type="ARBA" id="ARBA00004370"/>
    </source>
</evidence>